<dbReference type="EMBL" id="GGEC01055825">
    <property type="protein sequence ID" value="MBX36309.1"/>
    <property type="molecule type" value="Transcribed_RNA"/>
</dbReference>
<sequence length="71" mass="7999">MGSVMLFRESGLCMEGPVVLQGAQQRASGQLKRMRFCARLFNVSRERIGKKSLSVSRIGLMYNAYIDGRRS</sequence>
<proteinExistence type="predicted"/>
<name>A0A2P2N1E3_RHIMU</name>
<reference evidence="1" key="1">
    <citation type="submission" date="2018-02" db="EMBL/GenBank/DDBJ databases">
        <title>Rhizophora mucronata_Transcriptome.</title>
        <authorList>
            <person name="Meera S.P."/>
            <person name="Sreeshan A."/>
            <person name="Augustine A."/>
        </authorList>
    </citation>
    <scope>NUCLEOTIDE SEQUENCE</scope>
    <source>
        <tissue evidence="1">Leaf</tissue>
    </source>
</reference>
<dbReference type="AlphaFoldDB" id="A0A2P2N1E3"/>
<accession>A0A2P2N1E3</accession>
<evidence type="ECO:0000313" key="1">
    <source>
        <dbReference type="EMBL" id="MBX36309.1"/>
    </source>
</evidence>
<protein>
    <submittedName>
        <fullName evidence="1">Uncharacterized protein</fullName>
    </submittedName>
</protein>
<organism evidence="1">
    <name type="scientific">Rhizophora mucronata</name>
    <name type="common">Asiatic mangrove</name>
    <dbReference type="NCBI Taxonomy" id="61149"/>
    <lineage>
        <taxon>Eukaryota</taxon>
        <taxon>Viridiplantae</taxon>
        <taxon>Streptophyta</taxon>
        <taxon>Embryophyta</taxon>
        <taxon>Tracheophyta</taxon>
        <taxon>Spermatophyta</taxon>
        <taxon>Magnoliopsida</taxon>
        <taxon>eudicotyledons</taxon>
        <taxon>Gunneridae</taxon>
        <taxon>Pentapetalae</taxon>
        <taxon>rosids</taxon>
        <taxon>fabids</taxon>
        <taxon>Malpighiales</taxon>
        <taxon>Rhizophoraceae</taxon>
        <taxon>Rhizophora</taxon>
    </lineage>
</organism>